<dbReference type="InterPro" id="IPR002293">
    <property type="entry name" value="AA/rel_permease1"/>
</dbReference>
<evidence type="ECO:0000256" key="5">
    <source>
        <dbReference type="ARBA" id="ARBA00023136"/>
    </source>
</evidence>
<dbReference type="Proteomes" id="UP000722485">
    <property type="component" value="Unassembled WGS sequence"/>
</dbReference>
<dbReference type="Pfam" id="PF13520">
    <property type="entry name" value="AA_permease_2"/>
    <property type="match status" value="1"/>
</dbReference>
<feature type="transmembrane region" description="Helical" evidence="6">
    <location>
        <begin position="49"/>
        <end position="72"/>
    </location>
</feature>
<dbReference type="OrthoDB" id="2417308at2759"/>
<feature type="transmembrane region" description="Helical" evidence="6">
    <location>
        <begin position="79"/>
        <end position="105"/>
    </location>
</feature>
<dbReference type="GO" id="GO:0022857">
    <property type="term" value="F:transmembrane transporter activity"/>
    <property type="evidence" value="ECO:0007669"/>
    <property type="project" value="InterPro"/>
</dbReference>
<dbReference type="GO" id="GO:0016020">
    <property type="term" value="C:membrane"/>
    <property type="evidence" value="ECO:0007669"/>
    <property type="project" value="UniProtKB-SubCell"/>
</dbReference>
<evidence type="ECO:0000313" key="7">
    <source>
        <dbReference type="EMBL" id="KAF7554952.1"/>
    </source>
</evidence>
<dbReference type="PANTHER" id="PTHR45649">
    <property type="entry name" value="AMINO-ACID PERMEASE BAT1"/>
    <property type="match status" value="1"/>
</dbReference>
<protein>
    <recommendedName>
        <fullName evidence="9">Amino acid transporter</fullName>
    </recommendedName>
</protein>
<evidence type="ECO:0000256" key="6">
    <source>
        <dbReference type="SAM" id="Phobius"/>
    </source>
</evidence>
<comment type="subcellular location">
    <subcellularLocation>
        <location evidence="1">Membrane</location>
        <topology evidence="1">Multi-pass membrane protein</topology>
    </subcellularLocation>
</comment>
<dbReference type="EMBL" id="JAANBB010000026">
    <property type="protein sequence ID" value="KAF7554952.1"/>
    <property type="molecule type" value="Genomic_DNA"/>
</dbReference>
<reference evidence="7" key="1">
    <citation type="submission" date="2020-03" db="EMBL/GenBank/DDBJ databases">
        <title>Draft Genome Sequence of Cylindrodendrum hubeiense.</title>
        <authorList>
            <person name="Buettner E."/>
            <person name="Kellner H."/>
        </authorList>
    </citation>
    <scope>NUCLEOTIDE SEQUENCE</scope>
    <source>
        <strain evidence="7">IHI 201604</strain>
    </source>
</reference>
<feature type="transmembrane region" description="Helical" evidence="6">
    <location>
        <begin position="297"/>
        <end position="318"/>
    </location>
</feature>
<evidence type="ECO:0000256" key="4">
    <source>
        <dbReference type="ARBA" id="ARBA00022989"/>
    </source>
</evidence>
<feature type="transmembrane region" description="Helical" evidence="6">
    <location>
        <begin position="169"/>
        <end position="188"/>
    </location>
</feature>
<comment type="caution">
    <text evidence="7">The sequence shown here is derived from an EMBL/GenBank/DDBJ whole genome shotgun (WGS) entry which is preliminary data.</text>
</comment>
<keyword evidence="8" id="KW-1185">Reference proteome</keyword>
<evidence type="ECO:0008006" key="9">
    <source>
        <dbReference type="Google" id="ProtNLM"/>
    </source>
</evidence>
<keyword evidence="2" id="KW-0813">Transport</keyword>
<proteinExistence type="predicted"/>
<sequence>MEGGNEMILDASVMKLQLQKSDKAWPDNNHSIRDASIKQQKHKINSLSIIALGYNTCNSWIAIASTLAVAIASGGGVTLLYGILFITFIFACTGSTLAELASVYPTAGGQYHFTSILAPARIRKGISYVCGLLAVCSWIAFVTSVTILVSQILLALVAQYNKTFEIKTWHTFCVYIALATATAIYTALALSKTMWIFDVGLVLTLLLFLTVMILCPIRSPSVATTKSVWVDFINGTGWPDSVAFLTGLLTPQFMFLGIDSTLHLAEECENPKKFVPKAIMATVAIDRLGKMHPKLKAPIWSILLNYTVACLIGVLYIVSTTDAVQPPFYQKIENFAYQRL</sequence>
<feature type="transmembrane region" description="Helical" evidence="6">
    <location>
        <begin position="194"/>
        <end position="217"/>
    </location>
</feature>
<accession>A0A9P5HGC3</accession>
<feature type="transmembrane region" description="Helical" evidence="6">
    <location>
        <begin position="125"/>
        <end position="157"/>
    </location>
</feature>
<name>A0A9P5HGC3_9HYPO</name>
<gene>
    <name evidence="7" type="ORF">G7Z17_g2573</name>
</gene>
<dbReference type="AlphaFoldDB" id="A0A9P5HGC3"/>
<evidence type="ECO:0000256" key="1">
    <source>
        <dbReference type="ARBA" id="ARBA00004141"/>
    </source>
</evidence>
<keyword evidence="3 6" id="KW-0812">Transmembrane</keyword>
<dbReference type="PANTHER" id="PTHR45649:SF24">
    <property type="entry name" value="TRANSPORT PROTEIN, PUTATIVE (AFU_ORTHOLOGUE AFUA_2G15150)-RELATED"/>
    <property type="match status" value="1"/>
</dbReference>
<keyword evidence="4 6" id="KW-1133">Transmembrane helix</keyword>
<dbReference type="Gene3D" id="1.20.1740.10">
    <property type="entry name" value="Amino acid/polyamine transporter I"/>
    <property type="match status" value="1"/>
</dbReference>
<keyword evidence="5 6" id="KW-0472">Membrane</keyword>
<organism evidence="7 8">
    <name type="scientific">Cylindrodendrum hubeiense</name>
    <dbReference type="NCBI Taxonomy" id="595255"/>
    <lineage>
        <taxon>Eukaryota</taxon>
        <taxon>Fungi</taxon>
        <taxon>Dikarya</taxon>
        <taxon>Ascomycota</taxon>
        <taxon>Pezizomycotina</taxon>
        <taxon>Sordariomycetes</taxon>
        <taxon>Hypocreomycetidae</taxon>
        <taxon>Hypocreales</taxon>
        <taxon>Nectriaceae</taxon>
        <taxon>Cylindrodendrum</taxon>
    </lineage>
</organism>
<evidence type="ECO:0000256" key="3">
    <source>
        <dbReference type="ARBA" id="ARBA00022692"/>
    </source>
</evidence>
<evidence type="ECO:0000256" key="2">
    <source>
        <dbReference type="ARBA" id="ARBA00022448"/>
    </source>
</evidence>
<dbReference type="PIRSF" id="PIRSF006060">
    <property type="entry name" value="AA_transporter"/>
    <property type="match status" value="1"/>
</dbReference>
<evidence type="ECO:0000313" key="8">
    <source>
        <dbReference type="Proteomes" id="UP000722485"/>
    </source>
</evidence>